<dbReference type="EMBL" id="ML992678">
    <property type="protein sequence ID" value="KAF2211046.1"/>
    <property type="molecule type" value="Genomic_DNA"/>
</dbReference>
<keyword evidence="2" id="KW-1185">Reference proteome</keyword>
<name>A0A6A6FCB2_9PEZI</name>
<accession>A0A6A6FCB2</accession>
<sequence>MPPTAGVEQCITAIVSAFRGGADILEAMWEQRFGSRRIAETQFELPMGEKTLQNALFDAANICQSDMNRRQRELQKRFAIGDSIANCELSAIMVHLQVQIINPLQTARCSGRGILDLGNLQNAVMAMKTNTLQSMERLNQRLHSGIVAHSTAKQFLRRRQSDPFGSKALNHSINATSIQDAAVIRRRRYRASVGPPTSVNRYEPAITGAAYMQFHAEDRMHIDRLASLWSSSSASSCRSVSDSSSSCGSSISSHIAGAEVSETAQATQCIVLAPRVETKANEAANGCKPQSSALPSNVPMTKVLLPENRNTALDSPGPLLDPMDRKEALSTKACKHKSYQAVAKAFAKVANRCRKLRS</sequence>
<reference evidence="1" key="1">
    <citation type="journal article" date="2020" name="Stud. Mycol.">
        <title>101 Dothideomycetes genomes: a test case for predicting lifestyles and emergence of pathogens.</title>
        <authorList>
            <person name="Haridas S."/>
            <person name="Albert R."/>
            <person name="Binder M."/>
            <person name="Bloem J."/>
            <person name="Labutti K."/>
            <person name="Salamov A."/>
            <person name="Andreopoulos B."/>
            <person name="Baker S."/>
            <person name="Barry K."/>
            <person name="Bills G."/>
            <person name="Bluhm B."/>
            <person name="Cannon C."/>
            <person name="Castanera R."/>
            <person name="Culley D."/>
            <person name="Daum C."/>
            <person name="Ezra D."/>
            <person name="Gonzalez J."/>
            <person name="Henrissat B."/>
            <person name="Kuo A."/>
            <person name="Liang C."/>
            <person name="Lipzen A."/>
            <person name="Lutzoni F."/>
            <person name="Magnuson J."/>
            <person name="Mondo S."/>
            <person name="Nolan M."/>
            <person name="Ohm R."/>
            <person name="Pangilinan J."/>
            <person name="Park H.-J."/>
            <person name="Ramirez L."/>
            <person name="Alfaro M."/>
            <person name="Sun H."/>
            <person name="Tritt A."/>
            <person name="Yoshinaga Y."/>
            <person name="Zwiers L.-H."/>
            <person name="Turgeon B."/>
            <person name="Goodwin S."/>
            <person name="Spatafora J."/>
            <person name="Crous P."/>
            <person name="Grigoriev I."/>
        </authorList>
    </citation>
    <scope>NUCLEOTIDE SEQUENCE</scope>
    <source>
        <strain evidence="1">SCOH1-5</strain>
    </source>
</reference>
<evidence type="ECO:0000313" key="1">
    <source>
        <dbReference type="EMBL" id="KAF2211046.1"/>
    </source>
</evidence>
<dbReference type="AlphaFoldDB" id="A0A6A6FCB2"/>
<gene>
    <name evidence="1" type="ORF">CERZMDRAFT_85620</name>
</gene>
<evidence type="ECO:0000313" key="2">
    <source>
        <dbReference type="Proteomes" id="UP000799539"/>
    </source>
</evidence>
<dbReference type="OrthoDB" id="3642104at2759"/>
<protein>
    <submittedName>
        <fullName evidence="1">Uncharacterized protein</fullName>
    </submittedName>
</protein>
<organism evidence="1 2">
    <name type="scientific">Cercospora zeae-maydis SCOH1-5</name>
    <dbReference type="NCBI Taxonomy" id="717836"/>
    <lineage>
        <taxon>Eukaryota</taxon>
        <taxon>Fungi</taxon>
        <taxon>Dikarya</taxon>
        <taxon>Ascomycota</taxon>
        <taxon>Pezizomycotina</taxon>
        <taxon>Dothideomycetes</taxon>
        <taxon>Dothideomycetidae</taxon>
        <taxon>Mycosphaerellales</taxon>
        <taxon>Mycosphaerellaceae</taxon>
        <taxon>Cercospora</taxon>
    </lineage>
</organism>
<proteinExistence type="predicted"/>
<dbReference type="Proteomes" id="UP000799539">
    <property type="component" value="Unassembled WGS sequence"/>
</dbReference>